<dbReference type="GO" id="GO:0000724">
    <property type="term" value="P:double-strand break repair via homologous recombination"/>
    <property type="evidence" value="ECO:0007669"/>
    <property type="project" value="TreeGrafter"/>
</dbReference>
<reference evidence="6" key="1">
    <citation type="journal article" date="2013" name="Genome Announc.">
        <title>Draft genome sequence of the ascomycete Phaeoacremonium aleophilum strain UCR-PA7, a causal agent of the esca disease complex in grapevines.</title>
        <authorList>
            <person name="Blanco-Ulate B."/>
            <person name="Rolshausen P."/>
            <person name="Cantu D."/>
        </authorList>
    </citation>
    <scope>NUCLEOTIDE SEQUENCE [LARGE SCALE GENOMIC DNA]</scope>
    <source>
        <strain evidence="6">UCR-PA7</strain>
    </source>
</reference>
<feature type="repeat" description="WD" evidence="3">
    <location>
        <begin position="92"/>
        <end position="123"/>
    </location>
</feature>
<dbReference type="Pfam" id="PF11816">
    <property type="entry name" value="DUF3337"/>
    <property type="match status" value="1"/>
</dbReference>
<dbReference type="PROSITE" id="PS50294">
    <property type="entry name" value="WD_REPEATS_REGION"/>
    <property type="match status" value="3"/>
</dbReference>
<dbReference type="InterPro" id="IPR036322">
    <property type="entry name" value="WD40_repeat_dom_sf"/>
</dbReference>
<dbReference type="PANTHER" id="PTHR19862:SF14">
    <property type="entry name" value="WD REPEAT-CONTAINING PROTEIN 48"/>
    <property type="match status" value="1"/>
</dbReference>
<dbReference type="CDD" id="cd00200">
    <property type="entry name" value="WD40"/>
    <property type="match status" value="1"/>
</dbReference>
<evidence type="ECO:0000256" key="4">
    <source>
        <dbReference type="SAM" id="MobiDB-lite"/>
    </source>
</evidence>
<dbReference type="SUPFAM" id="SSF50978">
    <property type="entry name" value="WD40 repeat-like"/>
    <property type="match status" value="1"/>
</dbReference>
<feature type="repeat" description="WD" evidence="3">
    <location>
        <begin position="20"/>
        <end position="54"/>
    </location>
</feature>
<feature type="repeat" description="WD" evidence="3">
    <location>
        <begin position="225"/>
        <end position="266"/>
    </location>
</feature>
<dbReference type="InterPro" id="IPR019775">
    <property type="entry name" value="WD40_repeat_CS"/>
</dbReference>
<feature type="compositionally biased region" description="Basic and acidic residues" evidence="4">
    <location>
        <begin position="706"/>
        <end position="721"/>
    </location>
</feature>
<evidence type="ECO:0000313" key="6">
    <source>
        <dbReference type="Proteomes" id="UP000014074"/>
    </source>
</evidence>
<dbReference type="Pfam" id="PF00400">
    <property type="entry name" value="WD40"/>
    <property type="match status" value="5"/>
</dbReference>
<feature type="region of interest" description="Disordered" evidence="4">
    <location>
        <begin position="1000"/>
        <end position="1032"/>
    </location>
</feature>
<dbReference type="HOGENOM" id="CLU_002197_0_0_1"/>
<proteinExistence type="predicted"/>
<dbReference type="SMART" id="SM00320">
    <property type="entry name" value="WD40"/>
    <property type="match status" value="6"/>
</dbReference>
<dbReference type="EMBL" id="KB933094">
    <property type="protein sequence ID" value="EOO00392.1"/>
    <property type="molecule type" value="Genomic_DNA"/>
</dbReference>
<feature type="repeat" description="WD" evidence="3">
    <location>
        <begin position="198"/>
        <end position="224"/>
    </location>
</feature>
<feature type="compositionally biased region" description="Polar residues" evidence="4">
    <location>
        <begin position="690"/>
        <end position="705"/>
    </location>
</feature>
<dbReference type="Gene3D" id="2.130.10.10">
    <property type="entry name" value="YVTN repeat-like/Quinoprotein amine dehydrogenase"/>
    <property type="match status" value="2"/>
</dbReference>
<keyword evidence="1 3" id="KW-0853">WD repeat</keyword>
<dbReference type="PANTHER" id="PTHR19862">
    <property type="entry name" value="WD REPEAT-CONTAINING PROTEIN 48"/>
    <property type="match status" value="1"/>
</dbReference>
<keyword evidence="6" id="KW-1185">Reference proteome</keyword>
<dbReference type="CDD" id="cd17041">
    <property type="entry name" value="Ubl_WDR48"/>
    <property type="match status" value="1"/>
</dbReference>
<gene>
    <name evidence="5" type="ORF">UCRPA7_4068</name>
</gene>
<evidence type="ECO:0000256" key="3">
    <source>
        <dbReference type="PROSITE-ProRule" id="PRU00221"/>
    </source>
</evidence>
<feature type="repeat" description="WD" evidence="3">
    <location>
        <begin position="136"/>
        <end position="178"/>
    </location>
</feature>
<dbReference type="KEGG" id="tmn:UCRPA7_4068"/>
<dbReference type="InterPro" id="IPR021772">
    <property type="entry name" value="WDR48/Bun107"/>
</dbReference>
<feature type="region of interest" description="Disordered" evidence="4">
    <location>
        <begin position="596"/>
        <end position="776"/>
    </location>
</feature>
<dbReference type="InterPro" id="IPR015943">
    <property type="entry name" value="WD40/YVTN_repeat-like_dom_sf"/>
</dbReference>
<dbReference type="PROSITE" id="PS50082">
    <property type="entry name" value="WD_REPEATS_2"/>
    <property type="match status" value="5"/>
</dbReference>
<evidence type="ECO:0000313" key="5">
    <source>
        <dbReference type="EMBL" id="EOO00392.1"/>
    </source>
</evidence>
<dbReference type="PROSITE" id="PS00678">
    <property type="entry name" value="WD_REPEATS_1"/>
    <property type="match status" value="2"/>
</dbReference>
<accession>R8BM38</accession>
<dbReference type="InterPro" id="IPR051246">
    <property type="entry name" value="WDR48"/>
</dbReference>
<evidence type="ECO:0000256" key="2">
    <source>
        <dbReference type="ARBA" id="ARBA00022737"/>
    </source>
</evidence>
<dbReference type="eggNOG" id="KOG0308">
    <property type="taxonomic scope" value="Eukaryota"/>
</dbReference>
<feature type="compositionally biased region" description="Pro residues" evidence="4">
    <location>
        <begin position="1022"/>
        <end position="1032"/>
    </location>
</feature>
<dbReference type="RefSeq" id="XP_007914816.1">
    <property type="nucleotide sequence ID" value="XM_007916625.1"/>
</dbReference>
<protein>
    <submittedName>
        <fullName evidence="5">Putative wd repeat-containing protein 5b protein</fullName>
    </submittedName>
</protein>
<keyword evidence="2" id="KW-0677">Repeat</keyword>
<dbReference type="OrthoDB" id="2421129at2759"/>
<organism evidence="5 6">
    <name type="scientific">Phaeoacremonium minimum (strain UCR-PA7)</name>
    <name type="common">Esca disease fungus</name>
    <name type="synonym">Togninia minima</name>
    <dbReference type="NCBI Taxonomy" id="1286976"/>
    <lineage>
        <taxon>Eukaryota</taxon>
        <taxon>Fungi</taxon>
        <taxon>Dikarya</taxon>
        <taxon>Ascomycota</taxon>
        <taxon>Pezizomycotina</taxon>
        <taxon>Sordariomycetes</taxon>
        <taxon>Sordariomycetidae</taxon>
        <taxon>Togniniales</taxon>
        <taxon>Togniniaceae</taxon>
        <taxon>Phaeoacremonium</taxon>
    </lineage>
</organism>
<dbReference type="AlphaFoldDB" id="R8BM38"/>
<dbReference type="GeneID" id="19324481"/>
<dbReference type="FunFam" id="2.130.10.10:FF:001614">
    <property type="entry name" value="WD repeat protein"/>
    <property type="match status" value="1"/>
</dbReference>
<feature type="compositionally biased region" description="Polar residues" evidence="4">
    <location>
        <begin position="596"/>
        <end position="626"/>
    </location>
</feature>
<sequence>MAKKARQRISYVLELAGSQAGGHRLGVNGLAIDRDNAILYSGGRDGIVCAWDLNLDLRSSSTSSVIDATPTGDKAANGTAKLKSTTKFRRQTQAHTHWINDVALAQNNTAVVSASSDLTVKVWRPHAQDDQEPATIGQHADYVKCVATPNQQTNWVASGGLDRKIYLWDLQGGGKTLEIDVSGEEITEKGSVYALSVNDSILASGGPESTVRLWDPKSGKRITKFVGHTDNIRAILVNDTGDTIMTASADQTVKVWSVTAGRCMHTLTMHNDSVWSLYSNEPDLGIFYSSDRSGMVVKTDVRGTLDEMDDGLALAVAQEHEGVGKVIACGDYIWTATSSSSINRWRDVDTGADIQLPEAYRQHRASLSTTIPRSASASTVSAPAKKEIPARSILRISNTALFPARVAQESESNTVNGVAMSRKGSDIGIDQAPNVIEPILDLPEETIEGQFGLVKHRLLNDRRRVLTLDTAGDVLLWDLIQCKPIQSFGKKHLEDIEPHVNTLEAVAPWCSIDTSSGNLTVVLEPYNCFDAEMYADELSLDEPVDFRDDQRINLGKWILRYLFSKLIDEEIKRDEAHRLKLNDAVEKRIAAAQANPPMSISLPSPATNWESATESPVTTPRANGSQYPPPTPGIGIGLATPGLPGVKEEGTSPMSPLDKRLSHVSRPSVDKDDYFSNAIGSVESAKPATTPATEQPPSDAKTSTENGKEKEKEKEKEKGDNGKSQATPFGKKFRMGMSFGSKKLGRSASTTAPEKPAVVDERAEESESSSNHEKEFDDSFLGVVQKIQNEYEKQLTETPEKFVETRIAPSLANDTPVLKLPSGTKVIIQEETSGGSAELYRGTVETVGADADTIEQCAPMWLGEVLLLNAIPQKDPIKVSFVLHPWQDSLPSIATADGNNRLNANRMLRVKKILAYVAERIDPPADPENPDPDALRPEEYLELYCNDQVSHVAMSSPSSPHTLTYFQLLPISMSLATLRAHIWKGGNDIVLYYKANGKKEIPFPPPPAPEPEPEPAETEAPGIPPQPTAVAA</sequence>
<dbReference type="InterPro" id="IPR001680">
    <property type="entry name" value="WD40_rpt"/>
</dbReference>
<evidence type="ECO:0000256" key="1">
    <source>
        <dbReference type="ARBA" id="ARBA00022574"/>
    </source>
</evidence>
<dbReference type="GO" id="GO:0043130">
    <property type="term" value="F:ubiquitin binding"/>
    <property type="evidence" value="ECO:0007669"/>
    <property type="project" value="TreeGrafter"/>
</dbReference>
<name>R8BM38_PHAM7</name>
<dbReference type="Proteomes" id="UP000014074">
    <property type="component" value="Unassembled WGS sequence"/>
</dbReference>